<dbReference type="InterPro" id="IPR001036">
    <property type="entry name" value="Acrflvin-R"/>
</dbReference>
<reference evidence="2 3" key="1">
    <citation type="submission" date="2019-03" db="EMBL/GenBank/DDBJ databases">
        <title>Metabolic potential of uncultured bacteria and archaea associated with petroleum seepage in deep-sea sediments.</title>
        <authorList>
            <person name="Dong X."/>
            <person name="Hubert C."/>
        </authorList>
    </citation>
    <scope>NUCLEOTIDE SEQUENCE [LARGE SCALE GENOMIC DNA]</scope>
    <source>
        <strain evidence="2">E29_bin28</strain>
    </source>
</reference>
<dbReference type="AlphaFoldDB" id="A0A523YQI9"/>
<dbReference type="Gene3D" id="3.30.2090.10">
    <property type="entry name" value="Multidrug efflux transporter AcrB TolC docking domain, DN and DC subdomains"/>
    <property type="match status" value="2"/>
</dbReference>
<dbReference type="SUPFAM" id="SSF82714">
    <property type="entry name" value="Multidrug efflux transporter AcrB TolC docking domain, DN and DC subdomains"/>
    <property type="match status" value="2"/>
</dbReference>
<dbReference type="GO" id="GO:0005886">
    <property type="term" value="C:plasma membrane"/>
    <property type="evidence" value="ECO:0007669"/>
    <property type="project" value="TreeGrafter"/>
</dbReference>
<feature type="transmembrane region" description="Helical" evidence="1">
    <location>
        <begin position="358"/>
        <end position="378"/>
    </location>
</feature>
<dbReference type="PANTHER" id="PTHR32063">
    <property type="match status" value="1"/>
</dbReference>
<dbReference type="InterPro" id="IPR027463">
    <property type="entry name" value="AcrB_DN_DC_subdom"/>
</dbReference>
<dbReference type="SUPFAM" id="SSF82693">
    <property type="entry name" value="Multidrug efflux transporter AcrB pore domain, PN1, PN2, PC1 and PC2 subdomains"/>
    <property type="match status" value="3"/>
</dbReference>
<feature type="transmembrane region" description="Helical" evidence="1">
    <location>
        <begin position="526"/>
        <end position="543"/>
    </location>
</feature>
<feature type="transmembrane region" description="Helical" evidence="1">
    <location>
        <begin position="332"/>
        <end position="351"/>
    </location>
</feature>
<dbReference type="PANTHER" id="PTHR32063:SF0">
    <property type="entry name" value="SWARMING MOTILITY PROTEIN SWRC"/>
    <property type="match status" value="1"/>
</dbReference>
<organism evidence="2 3">
    <name type="scientific">Aerophobetes bacterium</name>
    <dbReference type="NCBI Taxonomy" id="2030807"/>
    <lineage>
        <taxon>Bacteria</taxon>
        <taxon>Candidatus Aerophobota</taxon>
    </lineage>
</organism>
<dbReference type="Proteomes" id="UP000316925">
    <property type="component" value="Unassembled WGS sequence"/>
</dbReference>
<feature type="transmembrane region" description="Helical" evidence="1">
    <location>
        <begin position="460"/>
        <end position="483"/>
    </location>
</feature>
<proteinExistence type="predicted"/>
<dbReference type="PRINTS" id="PR00702">
    <property type="entry name" value="ACRIFLAVINRP"/>
</dbReference>
<feature type="transmembrane region" description="Helical" evidence="1">
    <location>
        <begin position="12"/>
        <end position="34"/>
    </location>
</feature>
<evidence type="ECO:0000313" key="3">
    <source>
        <dbReference type="Proteomes" id="UP000316925"/>
    </source>
</evidence>
<feature type="transmembrane region" description="Helical" evidence="1">
    <location>
        <begin position="916"/>
        <end position="943"/>
    </location>
</feature>
<keyword evidence="1" id="KW-0472">Membrane</keyword>
<dbReference type="SUPFAM" id="SSF82866">
    <property type="entry name" value="Multidrug efflux transporter AcrB transmembrane domain"/>
    <property type="match status" value="2"/>
</dbReference>
<comment type="caution">
    <text evidence="2">The sequence shown here is derived from an EMBL/GenBank/DDBJ whole genome shotgun (WGS) entry which is preliminary data.</text>
</comment>
<dbReference type="EMBL" id="SOIJ01000071">
    <property type="protein sequence ID" value="TET93761.1"/>
    <property type="molecule type" value="Genomic_DNA"/>
</dbReference>
<feature type="transmembrane region" description="Helical" evidence="1">
    <location>
        <begin position="384"/>
        <end position="409"/>
    </location>
</feature>
<dbReference type="GO" id="GO:0042910">
    <property type="term" value="F:xenobiotic transmembrane transporter activity"/>
    <property type="evidence" value="ECO:0007669"/>
    <property type="project" value="TreeGrafter"/>
</dbReference>
<protein>
    <submittedName>
        <fullName evidence="2">Efflux RND transporter permease subunit</fullName>
    </submittedName>
</protein>
<evidence type="ECO:0000256" key="1">
    <source>
        <dbReference type="SAM" id="Phobius"/>
    </source>
</evidence>
<feature type="transmembrane region" description="Helical" evidence="1">
    <location>
        <begin position="429"/>
        <end position="454"/>
    </location>
</feature>
<evidence type="ECO:0000313" key="2">
    <source>
        <dbReference type="EMBL" id="TET93761.1"/>
    </source>
</evidence>
<feature type="transmembrane region" description="Helical" evidence="1">
    <location>
        <begin position="964"/>
        <end position="984"/>
    </location>
</feature>
<sequence length="1024" mass="111898">MSISRIAIRRPISTFMVFAAILVLGGFSLTRIAIDLYPDISLPVIAVMTNYRGAGPAEVENTVTEPLEKWVATVNNIEHLDSTSRDGSSTIFIRFDWGIDMDQAANDVRERISFAETMLPDDASKPLVIKFDPSLMPVMLLSLSGNIDLAKLRHLADETIKYKLEQVEDVASVNVSGGKEREIQVLVDRNRLASVDLSLDHLLRIIRAENLNLPAGFLESGPDEFLVRTIGEFETVDQIGNVVIAYRNRTPIYLKDVAQIKDSFKERRNEVFVNGKPGIIIQVQKQSGTNTVRVASAVHQQLEQLKGNLPPGVQIETIFDTSEFINESIAQLRQTAILGGIICLVVIFLFLTSFPSTLIIFTAIPISILVTFIFLYSAELTLNFLTLGGLALGVGLMVDNAIVVLENIFRHRERGKPVKEAAIAGTDEVGMAIIASTLTTLVVFLSLLFTTGIAGIFLRYIAYTVIFSLSASLIVALTLIPVLSSKYLSMKKVEKKGEGSFGRRVNDYVETRYTTILNWALGHRKTVILGSLSILIALLFFLVPRIGSEFMPRTDQGQINLSLETPLGTRLGLTSEAAREVEEIVKKNVPEVKYLLTQVGSGGGGMMHFGGGGSNNATVNVKLVELAQRKRSSAEIINILRPIFEWEQASLGLAKIHITGGDEGPPGLSGGAPVSIDIRGYDLKEADTLANRISHLIGEIKGVVEPETSSEMGRPELRISIDRELAATLGINTSQVADAIQTANEGTVASHFREGGDEYGILVRLRPQDRQSLADIERIYLSSPGGQQISLDSIAKLQRVAGPVKIERKDQQRVVTVSAHVTERSLGEIDKDIRSKVSSLVLPPGFSLKYGGEQEQMAESFRSFALALILAVILVYMVMASQFESLRYPFVIMFSVPFAAIGVVAILFLTGTTFSMIVFIGMIMLAGIVVNNGIVMISYINILRDKGMSVSEAVQLGARRRLRPILMTTFTTVFALLPMALGIGPGAELWAPMARTVIGGLSVSMIFTLIFIPTLYTILAGKKR</sequence>
<feature type="transmembrane region" description="Helical" evidence="1">
    <location>
        <begin position="861"/>
        <end position="878"/>
    </location>
</feature>
<feature type="transmembrane region" description="Helical" evidence="1">
    <location>
        <begin position="890"/>
        <end position="910"/>
    </location>
</feature>
<dbReference type="Gene3D" id="1.20.1640.10">
    <property type="entry name" value="Multidrug efflux transporter AcrB transmembrane domain"/>
    <property type="match status" value="2"/>
</dbReference>
<feature type="transmembrane region" description="Helical" evidence="1">
    <location>
        <begin position="996"/>
        <end position="1019"/>
    </location>
</feature>
<dbReference type="Pfam" id="PF00873">
    <property type="entry name" value="ACR_tran"/>
    <property type="match status" value="1"/>
</dbReference>
<dbReference type="Gene3D" id="3.30.70.1320">
    <property type="entry name" value="Multidrug efflux transporter AcrB pore domain like"/>
    <property type="match status" value="1"/>
</dbReference>
<keyword evidence="1" id="KW-1133">Transmembrane helix</keyword>
<dbReference type="Gene3D" id="3.30.70.1440">
    <property type="entry name" value="Multidrug efflux transporter AcrB pore domain"/>
    <property type="match status" value="1"/>
</dbReference>
<name>A0A523YQI9_UNCAE</name>
<gene>
    <name evidence="2" type="ORF">E3J33_01275</name>
</gene>
<keyword evidence="1" id="KW-0812">Transmembrane</keyword>
<dbReference type="Gene3D" id="3.30.70.1430">
    <property type="entry name" value="Multidrug efflux transporter AcrB pore domain"/>
    <property type="match status" value="2"/>
</dbReference>
<accession>A0A523YQI9</accession>